<proteinExistence type="predicted"/>
<dbReference type="EMBL" id="LPXN01000091">
    <property type="protein sequence ID" value="KZD10284.1"/>
    <property type="molecule type" value="Genomic_DNA"/>
</dbReference>
<dbReference type="OrthoDB" id="5570877at2"/>
<dbReference type="SUPFAM" id="SSF55729">
    <property type="entry name" value="Acyl-CoA N-acyltransferases (Nat)"/>
    <property type="match status" value="1"/>
</dbReference>
<dbReference type="Proteomes" id="UP000076400">
    <property type="component" value="Unassembled WGS sequence"/>
</dbReference>
<dbReference type="RefSeq" id="WP_067553933.1">
    <property type="nucleotide sequence ID" value="NZ_LPXN01000091.1"/>
</dbReference>
<dbReference type="InterPro" id="IPR016181">
    <property type="entry name" value="Acyl_CoA_acyltransferase"/>
</dbReference>
<protein>
    <recommendedName>
        <fullName evidence="3">N-acetyltransferase domain-containing protein</fullName>
    </recommendedName>
</protein>
<accession>A0A154W9R7</accession>
<dbReference type="STRING" id="580166.AUP43_18435"/>
<sequence>MERPALALVTREERDDLRAFIRDSWRADHAFVTSPEMLDWQHLSADGERYSFVAARIGGRIEGILGFIPQHHFDPQIAELSQIFPCFWKTTESPSVAGLGMLLVNWMRQALKPRFIGAIGLTLAVEPIYRAMNYALGALDHHLLFDPARRDYRIAVGVPDALPTPAESGLLLVPLDEAALMALPASVDRCFAGIVPTKSRLHLARRYLRHPFYRYRLYGVAEGGDIRGFLVFRLAEAAGSSVLRLVDLVGPDRLLAAPLPGLLRESGAEYVDFYSHGVDPAALAAAGFLDRHATPGLIAPHYFEPYRQANQEIAYSYKQFGEPQGRVRLVRGDSDQDRPNLLP</sequence>
<gene>
    <name evidence="1" type="ORF">AUP43_18435</name>
</gene>
<name>A0A154W9R7_9PROT</name>
<evidence type="ECO:0008006" key="3">
    <source>
        <dbReference type="Google" id="ProtNLM"/>
    </source>
</evidence>
<reference evidence="1 2" key="1">
    <citation type="submission" date="2015-12" db="EMBL/GenBank/DDBJ databases">
        <title>Genome sequence of Oceanibaculum pacificum MCCC 1A02656.</title>
        <authorList>
            <person name="Lu L."/>
            <person name="Lai Q."/>
            <person name="Shao Z."/>
            <person name="Qian P."/>
        </authorList>
    </citation>
    <scope>NUCLEOTIDE SEQUENCE [LARGE SCALE GENOMIC DNA]</scope>
    <source>
        <strain evidence="1 2">MCCC 1A02656</strain>
    </source>
</reference>
<organism evidence="1 2">
    <name type="scientific">Oceanibaculum pacificum</name>
    <dbReference type="NCBI Taxonomy" id="580166"/>
    <lineage>
        <taxon>Bacteria</taxon>
        <taxon>Pseudomonadati</taxon>
        <taxon>Pseudomonadota</taxon>
        <taxon>Alphaproteobacteria</taxon>
        <taxon>Rhodospirillales</taxon>
        <taxon>Oceanibaculaceae</taxon>
        <taxon>Oceanibaculum</taxon>
    </lineage>
</organism>
<comment type="caution">
    <text evidence="1">The sequence shown here is derived from an EMBL/GenBank/DDBJ whole genome shotgun (WGS) entry which is preliminary data.</text>
</comment>
<dbReference type="AlphaFoldDB" id="A0A154W9R7"/>
<evidence type="ECO:0000313" key="1">
    <source>
        <dbReference type="EMBL" id="KZD10284.1"/>
    </source>
</evidence>
<keyword evidence="2" id="KW-1185">Reference proteome</keyword>
<evidence type="ECO:0000313" key="2">
    <source>
        <dbReference type="Proteomes" id="UP000076400"/>
    </source>
</evidence>